<dbReference type="SUPFAM" id="SSF53335">
    <property type="entry name" value="S-adenosyl-L-methionine-dependent methyltransferases"/>
    <property type="match status" value="1"/>
</dbReference>
<dbReference type="InterPro" id="IPR047113">
    <property type="entry name" value="PA2G4/ARX1"/>
</dbReference>
<evidence type="ECO:0000256" key="2">
    <source>
        <dbReference type="SAM" id="MobiDB-lite"/>
    </source>
</evidence>
<evidence type="ECO:0000259" key="4">
    <source>
        <dbReference type="Pfam" id="PF13649"/>
    </source>
</evidence>
<dbReference type="CDD" id="cd02440">
    <property type="entry name" value="AdoMet_MTases"/>
    <property type="match status" value="1"/>
</dbReference>
<dbReference type="Gene3D" id="1.10.10.10">
    <property type="entry name" value="Winged helix-like DNA-binding domain superfamily/Winged helix DNA-binding domain"/>
    <property type="match status" value="1"/>
</dbReference>
<dbReference type="EMBL" id="JAACJJ010000014">
    <property type="protein sequence ID" value="KAF5327384.1"/>
    <property type="molecule type" value="Genomic_DNA"/>
</dbReference>
<comment type="caution">
    <text evidence="5">The sequence shown here is derived from an EMBL/GenBank/DDBJ whole genome shotgun (WGS) entry which is preliminary data.</text>
</comment>
<feature type="domain" description="Peptidase M24" evidence="3">
    <location>
        <begin position="576"/>
        <end position="736"/>
    </location>
</feature>
<evidence type="ECO:0000259" key="3">
    <source>
        <dbReference type="Pfam" id="PF00557"/>
    </source>
</evidence>
<dbReference type="Pfam" id="PF00557">
    <property type="entry name" value="Peptidase_M24"/>
    <property type="match status" value="1"/>
</dbReference>
<dbReference type="NCBIfam" id="TIGR00495">
    <property type="entry name" value="crvDNA_42K"/>
    <property type="match status" value="1"/>
</dbReference>
<name>A0A8H5BQJ2_9AGAR</name>
<organism evidence="5 6">
    <name type="scientific">Psilocybe cf. subviscida</name>
    <dbReference type="NCBI Taxonomy" id="2480587"/>
    <lineage>
        <taxon>Eukaryota</taxon>
        <taxon>Fungi</taxon>
        <taxon>Dikarya</taxon>
        <taxon>Basidiomycota</taxon>
        <taxon>Agaricomycotina</taxon>
        <taxon>Agaricomycetes</taxon>
        <taxon>Agaricomycetidae</taxon>
        <taxon>Agaricales</taxon>
        <taxon>Agaricineae</taxon>
        <taxon>Strophariaceae</taxon>
        <taxon>Psilocybe</taxon>
    </lineage>
</organism>
<protein>
    <recommendedName>
        <fullName evidence="7">Peptidase M24 domain-containing protein</fullName>
    </recommendedName>
</protein>
<accession>A0A8H5BQJ2</accession>
<dbReference type="Gene3D" id="3.90.230.10">
    <property type="entry name" value="Creatinase/methionine aminopeptidase superfamily"/>
    <property type="match status" value="1"/>
</dbReference>
<dbReference type="InterPro" id="IPR036388">
    <property type="entry name" value="WH-like_DNA-bd_sf"/>
</dbReference>
<dbReference type="SUPFAM" id="SSF46785">
    <property type="entry name" value="Winged helix' DNA-binding domain"/>
    <property type="match status" value="1"/>
</dbReference>
<feature type="domain" description="Methyltransferase" evidence="4">
    <location>
        <begin position="68"/>
        <end position="148"/>
    </location>
</feature>
<evidence type="ECO:0000313" key="6">
    <source>
        <dbReference type="Proteomes" id="UP000567179"/>
    </source>
</evidence>
<dbReference type="PANTHER" id="PTHR10804">
    <property type="entry name" value="PROTEASE FAMILY M24 METHIONYL AMINOPEPTIDASE, AMINOPEPTIDASE P"/>
    <property type="match status" value="1"/>
</dbReference>
<dbReference type="OrthoDB" id="5876363at2759"/>
<sequence>MITTLAVKVIQVPPPGSTRKARRCAHSTPYPAVSSKDTANLDIWHQMFLTSQFEGLTMHKFTSPPLSVLDLGCGTGYWAIEASKKWKDSKITAFDIQNIQPQFFKGVKWVHGDFLQALPFPSESFDFVRMACLGLAIPEDEWHYLLEIIAEDLLFPCASGLLRTSPPVRVSYAPPHKRHSKLNDFLAPPDEEQSPASENSSTLSVRDSLLPYDTRSPSQTSASDVSLSHDPRAAAFPAERTQSEHPQDHTRLKAAWDATLATRFLCPKLVNVIPFYLSASFCSTKQHCPLEVELPPNSGLMPSVPRSPHGKSHGRRLATGAFDLECAVSRSVRAQSMASDVSSVSPSARSALSFPPQPRPQSQSPRPQAPAWSTMHLARTVSTVKSCKEAIWKEYKALYALDAVDILSRTACSEEIYTSQPAEHIARTAFEVDWRNWDLDMQDRIAMRDNLALHASWSLANADADRPPWYAWRQKLECRPDTTASPSGHLVAPWNPEDLCKSMRVFTAWSGEVRREARGRDLPDKENLALGVKSRIYIYRPSHTDFISQFHPKHHKAPAPAADKPATSSFDADLTKYKTAADIVQNVTKKLIELAVEGAKIIDLCIEGDKLIEAGTGGVYNKNVKGVKVPKGISFPTSISVNNTVAHFSPLASDPQSEQKLAKDDVVKIQLGAHIDGFAAISGETIVVGASASSPVTGRRADVIKAAHTAAEAAMRTLKVGNKNWTVTEIVARSAAAWDCKPVEGMLSCQQTQNVIDGKKRIILNPSEGQKRDFEAATFAEGEVYGIDVLISSGEDGKARMEESRTTIYQRDSTVTYQLKAKNSRAVFSEVQKKAGSFPFNIRTLEDEKRARMGLQEAVQHSLVKPYEVIYTPANTFVAGFHFTIALLPGGPSLITHPPSWYKPELVKTEKELEDEELKGLLARNLRESKKSKKKATKADEPKEASA</sequence>
<dbReference type="InterPro" id="IPR041698">
    <property type="entry name" value="Methyltransf_25"/>
</dbReference>
<dbReference type="Proteomes" id="UP000567179">
    <property type="component" value="Unassembled WGS sequence"/>
</dbReference>
<gene>
    <name evidence="5" type="ORF">D9619_004200</name>
</gene>
<dbReference type="Gene3D" id="3.40.50.150">
    <property type="entry name" value="Vaccinia Virus protein VP39"/>
    <property type="match status" value="1"/>
</dbReference>
<dbReference type="AlphaFoldDB" id="A0A8H5BQJ2"/>
<evidence type="ECO:0000256" key="1">
    <source>
        <dbReference type="ARBA" id="ARBA00007319"/>
    </source>
</evidence>
<dbReference type="InterPro" id="IPR004545">
    <property type="entry name" value="PA2G4"/>
</dbReference>
<feature type="compositionally biased region" description="Basic and acidic residues" evidence="2">
    <location>
        <begin position="937"/>
        <end position="947"/>
    </location>
</feature>
<dbReference type="InterPro" id="IPR036390">
    <property type="entry name" value="WH_DNA-bd_sf"/>
</dbReference>
<proteinExistence type="inferred from homology"/>
<feature type="compositionally biased region" description="Polar residues" evidence="2">
    <location>
        <begin position="194"/>
        <end position="203"/>
    </location>
</feature>
<dbReference type="InterPro" id="IPR036005">
    <property type="entry name" value="Creatinase/aminopeptidase-like"/>
</dbReference>
<keyword evidence="6" id="KW-1185">Reference proteome</keyword>
<dbReference type="InterPro" id="IPR029063">
    <property type="entry name" value="SAM-dependent_MTases_sf"/>
</dbReference>
<feature type="region of interest" description="Disordered" evidence="2">
    <location>
        <begin position="338"/>
        <end position="372"/>
    </location>
</feature>
<feature type="region of interest" description="Disordered" evidence="2">
    <location>
        <begin position="181"/>
        <end position="203"/>
    </location>
</feature>
<dbReference type="SUPFAM" id="SSF55920">
    <property type="entry name" value="Creatinase/aminopeptidase"/>
    <property type="match status" value="1"/>
</dbReference>
<feature type="compositionally biased region" description="Low complexity" evidence="2">
    <location>
        <begin position="338"/>
        <end position="353"/>
    </location>
</feature>
<dbReference type="FunFam" id="1.10.10.10:FF:000029">
    <property type="entry name" value="Proliferation-associated 2G4, a"/>
    <property type="match status" value="1"/>
</dbReference>
<comment type="similarity">
    <text evidence="1">Belongs to the peptidase M24 family.</text>
</comment>
<evidence type="ECO:0000313" key="5">
    <source>
        <dbReference type="EMBL" id="KAF5327384.1"/>
    </source>
</evidence>
<dbReference type="CDD" id="cd01089">
    <property type="entry name" value="PA2G4-like"/>
    <property type="match status" value="1"/>
</dbReference>
<evidence type="ECO:0008006" key="7">
    <source>
        <dbReference type="Google" id="ProtNLM"/>
    </source>
</evidence>
<dbReference type="InterPro" id="IPR000994">
    <property type="entry name" value="Pept_M24"/>
</dbReference>
<reference evidence="5 6" key="1">
    <citation type="journal article" date="2020" name="ISME J.">
        <title>Uncovering the hidden diversity of litter-decomposition mechanisms in mushroom-forming fungi.</title>
        <authorList>
            <person name="Floudas D."/>
            <person name="Bentzer J."/>
            <person name="Ahren D."/>
            <person name="Johansson T."/>
            <person name="Persson P."/>
            <person name="Tunlid A."/>
        </authorList>
    </citation>
    <scope>NUCLEOTIDE SEQUENCE [LARGE SCALE GENOMIC DNA]</scope>
    <source>
        <strain evidence="5 6">CBS 101986</strain>
    </source>
</reference>
<dbReference type="Pfam" id="PF13649">
    <property type="entry name" value="Methyltransf_25"/>
    <property type="match status" value="1"/>
</dbReference>
<feature type="compositionally biased region" description="Low complexity" evidence="2">
    <location>
        <begin position="360"/>
        <end position="371"/>
    </location>
</feature>
<feature type="region of interest" description="Disordered" evidence="2">
    <location>
        <begin position="924"/>
        <end position="947"/>
    </location>
</feature>
<dbReference type="PANTHER" id="PTHR10804:SF11">
    <property type="entry name" value="PROLIFERATION-ASSOCIATED PROTEIN 2G4"/>
    <property type="match status" value="1"/>
</dbReference>